<comment type="caution">
    <text evidence="13">The sequence shown here is derived from an EMBL/GenBank/DDBJ whole genome shotgun (WGS) entry which is preliminary data.</text>
</comment>
<evidence type="ECO:0000256" key="6">
    <source>
        <dbReference type="ARBA" id="ARBA00023136"/>
    </source>
</evidence>
<dbReference type="RefSeq" id="WP_039223878.1">
    <property type="nucleotide sequence ID" value="NZ_JWLW01000067.1"/>
</dbReference>
<sequence length="901" mass="100100">MKIKTAYSSLTLACVAALGLSVASPALAADGVIIGSVKDAAKARSYTGAQIKLIELGLVTEAGRDGTFRFPSIPEGTYTLEISYLGEDTVTQTINVTDNGIARAAVEFGSGNTIDEILVRGQRSGQASAINQQRVSDRISSIVSADAIGQFPDQNAAESLQRLPGLSIERDQGEGRFVGIRGIDPNLNNVTINGLNIPSPESGVRSVALDVIPSELIQTLEVSKSVTPDMDGDAIGGSVAVKSVSAFDKARDTASVTVQASQNDLVDKTSPKLSGTFTKKLSSEWGVAGAISYFDRDFGSDNVESNGDDELEQRDYTITRERLGSALNIDFRPDFNNQYFLRTLYSEFSDDEYRQGNIFIFDGEDSEIERESKDRYESQSIFTVALGGEHQLETWKANWQLGYAKSDEDEPDALYYVFKTENDSIDSDLNSMRPTISQNADAMDLSTYEVDEISFEDNYTKDTETSFKFDAARPVNLGGYIGEFKFGSKYRSREKDRDSSITIFDGDFDGLDASQFGTASPEYALDDFGPGLNRGVMRSYFNDNRSSLEVDSLNSEVESRGATYVNEEDIFAAYVMGSVAIEKLNLVAGIRYERTDFSTSGMRVELVENEQTNVEEVINTPWEAERDYDYWLPSVNARYTFSDKLQLRAAYTQTISRPKFEDVAAFQIIESKTEEDDGIFVTEREAEVGNPELQPYEAQNVDLSIEYYPGDIGVISAGLFYKTIDNFVVYADVAGTTGWEGFEEVIQPINGDSADLTGLELSWVKAFNNGFIVSANATFTDSEATTFLDGETFETQLPNQSDRIGNLTIGYEANDFSVRLATTYKSENFEEIDGDMLRFEDDHVQIDFMARYYINDSMQVYFNGINLGDEPFYNYFDTRSQNAQYEEYGRTFELGFTWQLN</sequence>
<dbReference type="Gene3D" id="2.170.130.10">
    <property type="entry name" value="TonB-dependent receptor, plug domain"/>
    <property type="match status" value="1"/>
</dbReference>
<organism evidence="13 14">
    <name type="scientific">Alteromonas marina</name>
    <dbReference type="NCBI Taxonomy" id="203795"/>
    <lineage>
        <taxon>Bacteria</taxon>
        <taxon>Pseudomonadati</taxon>
        <taxon>Pseudomonadota</taxon>
        <taxon>Gammaproteobacteria</taxon>
        <taxon>Alteromonadales</taxon>
        <taxon>Alteromonadaceae</taxon>
        <taxon>Alteromonas/Salinimonas group</taxon>
        <taxon>Alteromonas</taxon>
    </lineage>
</organism>
<dbReference type="InterPro" id="IPR000531">
    <property type="entry name" value="Beta-barrel_TonB"/>
</dbReference>
<proteinExistence type="inferred from homology"/>
<feature type="domain" description="TonB-dependent receptor plug" evidence="12">
    <location>
        <begin position="139"/>
        <end position="237"/>
    </location>
</feature>
<dbReference type="Proteomes" id="UP000031197">
    <property type="component" value="Unassembled WGS sequence"/>
</dbReference>
<reference evidence="13 14" key="1">
    <citation type="submission" date="2014-12" db="EMBL/GenBank/DDBJ databases">
        <title>Genome sequencing of Alteromonas marina AD001.</title>
        <authorList>
            <person name="Adrian T.G.S."/>
            <person name="Chan K.G."/>
        </authorList>
    </citation>
    <scope>NUCLEOTIDE SEQUENCE [LARGE SCALE GENOMIC DNA]</scope>
    <source>
        <strain evidence="13 14">AD001</strain>
    </source>
</reference>
<dbReference type="InterPro" id="IPR036942">
    <property type="entry name" value="Beta-barrel_TonB_sf"/>
</dbReference>
<dbReference type="InterPro" id="IPR039426">
    <property type="entry name" value="TonB-dep_rcpt-like"/>
</dbReference>
<keyword evidence="6 8" id="KW-0472">Membrane</keyword>
<keyword evidence="3 8" id="KW-1134">Transmembrane beta strand</keyword>
<evidence type="ECO:0000259" key="11">
    <source>
        <dbReference type="Pfam" id="PF00593"/>
    </source>
</evidence>
<comment type="similarity">
    <text evidence="8 9">Belongs to the TonB-dependent receptor family.</text>
</comment>
<dbReference type="InterPro" id="IPR013784">
    <property type="entry name" value="Carb-bd-like_fold"/>
</dbReference>
<evidence type="ECO:0000313" key="14">
    <source>
        <dbReference type="Proteomes" id="UP000031197"/>
    </source>
</evidence>
<dbReference type="Pfam" id="PF07715">
    <property type="entry name" value="Plug"/>
    <property type="match status" value="1"/>
</dbReference>
<evidence type="ECO:0000256" key="1">
    <source>
        <dbReference type="ARBA" id="ARBA00004571"/>
    </source>
</evidence>
<keyword evidence="10" id="KW-0732">Signal</keyword>
<keyword evidence="5 9" id="KW-0798">TonB box</keyword>
<dbReference type="Pfam" id="PF00593">
    <property type="entry name" value="TonB_dep_Rec_b-barrel"/>
    <property type="match status" value="1"/>
</dbReference>
<evidence type="ECO:0000259" key="12">
    <source>
        <dbReference type="Pfam" id="PF07715"/>
    </source>
</evidence>
<dbReference type="GO" id="GO:0030246">
    <property type="term" value="F:carbohydrate binding"/>
    <property type="evidence" value="ECO:0007669"/>
    <property type="project" value="InterPro"/>
</dbReference>
<comment type="subcellular location">
    <subcellularLocation>
        <location evidence="1 8">Cell outer membrane</location>
        <topology evidence="1 8">Multi-pass membrane protein</topology>
    </subcellularLocation>
</comment>
<dbReference type="PROSITE" id="PS52016">
    <property type="entry name" value="TONB_DEPENDENT_REC_3"/>
    <property type="match status" value="1"/>
</dbReference>
<dbReference type="EMBL" id="JWLW01000067">
    <property type="protein sequence ID" value="KHT44164.1"/>
    <property type="molecule type" value="Genomic_DNA"/>
</dbReference>
<dbReference type="PANTHER" id="PTHR40980">
    <property type="entry name" value="PLUG DOMAIN-CONTAINING PROTEIN"/>
    <property type="match status" value="1"/>
</dbReference>
<evidence type="ECO:0000256" key="4">
    <source>
        <dbReference type="ARBA" id="ARBA00022692"/>
    </source>
</evidence>
<keyword evidence="7 8" id="KW-0998">Cell outer membrane</keyword>
<dbReference type="NCBIfam" id="TIGR01782">
    <property type="entry name" value="TonB-Xanth-Caul"/>
    <property type="match status" value="1"/>
</dbReference>
<dbReference type="Gene3D" id="2.60.40.1120">
    <property type="entry name" value="Carboxypeptidase-like, regulatory domain"/>
    <property type="match status" value="1"/>
</dbReference>
<evidence type="ECO:0000256" key="7">
    <source>
        <dbReference type="ARBA" id="ARBA00023237"/>
    </source>
</evidence>
<dbReference type="AlphaFoldDB" id="A0A0B3XZA7"/>
<keyword evidence="13" id="KW-0675">Receptor</keyword>
<feature type="signal peptide" evidence="10">
    <location>
        <begin position="1"/>
        <end position="28"/>
    </location>
</feature>
<evidence type="ECO:0000256" key="10">
    <source>
        <dbReference type="SAM" id="SignalP"/>
    </source>
</evidence>
<dbReference type="InterPro" id="IPR012910">
    <property type="entry name" value="Plug_dom"/>
</dbReference>
<dbReference type="CDD" id="cd01347">
    <property type="entry name" value="ligand_gated_channel"/>
    <property type="match status" value="1"/>
</dbReference>
<keyword evidence="2 8" id="KW-0813">Transport</keyword>
<dbReference type="Pfam" id="PF13620">
    <property type="entry name" value="CarboxypepD_reg"/>
    <property type="match status" value="1"/>
</dbReference>
<dbReference type="OrthoDB" id="8727862at2"/>
<protein>
    <submittedName>
        <fullName evidence="13">TonB-dependent receptor</fullName>
    </submittedName>
</protein>
<evidence type="ECO:0000256" key="3">
    <source>
        <dbReference type="ARBA" id="ARBA00022452"/>
    </source>
</evidence>
<dbReference type="GO" id="GO:0009279">
    <property type="term" value="C:cell outer membrane"/>
    <property type="evidence" value="ECO:0007669"/>
    <property type="project" value="UniProtKB-SubCell"/>
</dbReference>
<evidence type="ECO:0000256" key="9">
    <source>
        <dbReference type="RuleBase" id="RU003357"/>
    </source>
</evidence>
<evidence type="ECO:0000313" key="13">
    <source>
        <dbReference type="EMBL" id="KHT44164.1"/>
    </source>
</evidence>
<feature type="domain" description="TonB-dependent receptor-like beta-barrel" evidence="11">
    <location>
        <begin position="399"/>
        <end position="867"/>
    </location>
</feature>
<feature type="chain" id="PRO_5002099483" evidence="10">
    <location>
        <begin position="29"/>
        <end position="901"/>
    </location>
</feature>
<dbReference type="SUPFAM" id="SSF56935">
    <property type="entry name" value="Porins"/>
    <property type="match status" value="1"/>
</dbReference>
<gene>
    <name evidence="13" type="ORF">RJ41_18215</name>
</gene>
<evidence type="ECO:0000256" key="2">
    <source>
        <dbReference type="ARBA" id="ARBA00022448"/>
    </source>
</evidence>
<evidence type="ECO:0000256" key="8">
    <source>
        <dbReference type="PROSITE-ProRule" id="PRU01360"/>
    </source>
</evidence>
<keyword evidence="4 8" id="KW-0812">Transmembrane</keyword>
<dbReference type="PANTHER" id="PTHR40980:SF4">
    <property type="entry name" value="TONB-DEPENDENT RECEPTOR-LIKE BETA-BARREL DOMAIN-CONTAINING PROTEIN"/>
    <property type="match status" value="1"/>
</dbReference>
<dbReference type="InterPro" id="IPR010104">
    <property type="entry name" value="TonB_rcpt_bac"/>
</dbReference>
<evidence type="ECO:0000256" key="5">
    <source>
        <dbReference type="ARBA" id="ARBA00023077"/>
    </source>
</evidence>
<dbReference type="SUPFAM" id="SSF49452">
    <property type="entry name" value="Starch-binding domain-like"/>
    <property type="match status" value="1"/>
</dbReference>
<dbReference type="InterPro" id="IPR037066">
    <property type="entry name" value="Plug_dom_sf"/>
</dbReference>
<dbReference type="Gene3D" id="2.40.170.20">
    <property type="entry name" value="TonB-dependent receptor, beta-barrel domain"/>
    <property type="match status" value="1"/>
</dbReference>
<keyword evidence="14" id="KW-1185">Reference proteome</keyword>
<accession>A0A0B3XZA7</accession>
<name>A0A0B3XZA7_9ALTE</name>